<proteinExistence type="predicted"/>
<comment type="caution">
    <text evidence="1">The sequence shown here is derived from an EMBL/GenBank/DDBJ whole genome shotgun (WGS) entry which is preliminary data.</text>
</comment>
<dbReference type="EMBL" id="JASBWV010000035">
    <property type="protein sequence ID" value="KAJ9116764.1"/>
    <property type="molecule type" value="Genomic_DNA"/>
</dbReference>
<keyword evidence="2" id="KW-1185">Reference proteome</keyword>
<name>A0ACC2X022_9TREE</name>
<reference evidence="1" key="1">
    <citation type="submission" date="2023-04" db="EMBL/GenBank/DDBJ databases">
        <title>Draft Genome sequencing of Naganishia species isolated from polar environments using Oxford Nanopore Technology.</title>
        <authorList>
            <person name="Leo P."/>
            <person name="Venkateswaran K."/>
        </authorList>
    </citation>
    <scope>NUCLEOTIDE SEQUENCE</scope>
    <source>
        <strain evidence="1">DBVPG 5303</strain>
    </source>
</reference>
<organism evidence="1 2">
    <name type="scientific">Naganishia onofrii</name>
    <dbReference type="NCBI Taxonomy" id="1851511"/>
    <lineage>
        <taxon>Eukaryota</taxon>
        <taxon>Fungi</taxon>
        <taxon>Dikarya</taxon>
        <taxon>Basidiomycota</taxon>
        <taxon>Agaricomycotina</taxon>
        <taxon>Tremellomycetes</taxon>
        <taxon>Filobasidiales</taxon>
        <taxon>Filobasidiaceae</taxon>
        <taxon>Naganishia</taxon>
    </lineage>
</organism>
<dbReference type="Proteomes" id="UP001234202">
    <property type="component" value="Unassembled WGS sequence"/>
</dbReference>
<protein>
    <submittedName>
        <fullName evidence="1">Uncharacterized protein</fullName>
    </submittedName>
</protein>
<gene>
    <name evidence="1" type="ORF">QFC24_006655</name>
</gene>
<sequence>MTVKQNDTTSTVDVLIIGAGPAGLMAANWLSRFPDITTRIIDKRNGNLENGQADGLNSRTLEIFESIGIYEMISKEASRMSEIAFWNPCPDTGRLTRTGCIPDTIPGLSRFQQAILHQNRIEKHLMDNTLLNSNGKLVVERGVSPETLKIDESLVDSQAAYPITLELKHLSDAESMPDESVTKVAGIKSGIFRSSLMSAEQEEALYKRDDDSRMEVVKAKMEGEQTNYVWGVLDMIPLTNFPDIRKRCAIHSAKSGSVMVIPQERNLVRLYIQLPQRVKQGEYLDRSKITADSILKTAQAVFFPYTLEASRIEWFTGYHIGQRLTSSFGKHRRVFLAGDACHTHSPKAGQGMNTSMQDTFNLGWKLAYVLRGVAKPELLDTYTGERQVVAKTLIEFDTKFSKLFSGKPRGRDGIEEEDTISLEEFHKVFATGNDSGMSIDYGDSQLVHKSKSTKQALAIKLPIGKRFFSAQVVNMASATSDQLATRIPTTGAFRLLVFPGNVAEPDLMLRLKTLAAYLDRPDTFLSKYTPRSSKGRDEIIDIVTIREYHSSPRGNLQLYDFPQPSIFLPHNYQKIFVDDESYHMGHGHAYDAYGIDKAVGAVVVVRPDQHVSLIVGLEDTDLLEDYFGGFMREAQDGGFPAELIPKMQPPAWETAPSEPDNNASVLRAQDIAVEKLVIA</sequence>
<accession>A0ACC2X022</accession>
<evidence type="ECO:0000313" key="1">
    <source>
        <dbReference type="EMBL" id="KAJ9116764.1"/>
    </source>
</evidence>
<evidence type="ECO:0000313" key="2">
    <source>
        <dbReference type="Proteomes" id="UP001234202"/>
    </source>
</evidence>